<evidence type="ECO:0000256" key="7">
    <source>
        <dbReference type="ARBA" id="ARBA00022821"/>
    </source>
</evidence>
<dbReference type="GO" id="GO:0031640">
    <property type="term" value="P:killing of cells of another organism"/>
    <property type="evidence" value="ECO:0007669"/>
    <property type="project" value="UniProtKB-KW"/>
</dbReference>
<proteinExistence type="inferred from homology"/>
<name>A0A087GRB6_ARAAL</name>
<dbReference type="EMBL" id="CM002874">
    <property type="protein sequence ID" value="KFK32418.1"/>
    <property type="molecule type" value="Genomic_DNA"/>
</dbReference>
<dbReference type="PANTHER" id="PTHR34783:SF1">
    <property type="entry name" value="DEFENSIN-LIKE PROTEIN 144-RELATED"/>
    <property type="match status" value="1"/>
</dbReference>
<gene>
    <name evidence="10" type="ordered locus">AALP_Aa6g239500</name>
</gene>
<comment type="similarity">
    <text evidence="2">Belongs to the DEFL family.</text>
</comment>
<dbReference type="Gramene" id="KFK32418">
    <property type="protein sequence ID" value="KFK32418"/>
    <property type="gene ID" value="AALP_AA6G239500"/>
</dbReference>
<sequence>MMKKSFQVSFIVLTIFTILLQVSSGVLGKVRPVRRTCRDFITVQTAKCNDTTCRTDCDQKKAPATAHGFCDPKLNECNCIYSCYKT</sequence>
<evidence type="ECO:0000256" key="3">
    <source>
        <dbReference type="ARBA" id="ARBA00022525"/>
    </source>
</evidence>
<accession>A0A087GRB6</accession>
<dbReference type="GO" id="GO:0005576">
    <property type="term" value="C:extracellular region"/>
    <property type="evidence" value="ECO:0007669"/>
    <property type="project" value="UniProtKB-SubCell"/>
</dbReference>
<feature type="signal peptide" evidence="9">
    <location>
        <begin position="1"/>
        <end position="28"/>
    </location>
</feature>
<keyword evidence="7" id="KW-0611">Plant defense</keyword>
<evidence type="ECO:0000256" key="9">
    <source>
        <dbReference type="SAM" id="SignalP"/>
    </source>
</evidence>
<evidence type="ECO:0000256" key="8">
    <source>
        <dbReference type="ARBA" id="ARBA00023157"/>
    </source>
</evidence>
<dbReference type="Proteomes" id="UP000029120">
    <property type="component" value="Chromosome 6"/>
</dbReference>
<dbReference type="InterPro" id="IPR010851">
    <property type="entry name" value="DEFL"/>
</dbReference>
<evidence type="ECO:0000256" key="6">
    <source>
        <dbReference type="ARBA" id="ARBA00022729"/>
    </source>
</evidence>
<keyword evidence="11" id="KW-1185">Reference proteome</keyword>
<keyword evidence="8" id="KW-1015">Disulfide bond</keyword>
<organism evidence="10 11">
    <name type="scientific">Arabis alpina</name>
    <name type="common">Alpine rock-cress</name>
    <dbReference type="NCBI Taxonomy" id="50452"/>
    <lineage>
        <taxon>Eukaryota</taxon>
        <taxon>Viridiplantae</taxon>
        <taxon>Streptophyta</taxon>
        <taxon>Embryophyta</taxon>
        <taxon>Tracheophyta</taxon>
        <taxon>Spermatophyta</taxon>
        <taxon>Magnoliopsida</taxon>
        <taxon>eudicotyledons</taxon>
        <taxon>Gunneridae</taxon>
        <taxon>Pentapetalae</taxon>
        <taxon>rosids</taxon>
        <taxon>malvids</taxon>
        <taxon>Brassicales</taxon>
        <taxon>Brassicaceae</taxon>
        <taxon>Arabideae</taxon>
        <taxon>Arabis</taxon>
    </lineage>
</organism>
<feature type="chain" id="PRO_5001822493" description="Knottin scorpion toxin-like domain-containing protein" evidence="9">
    <location>
        <begin position="29"/>
        <end position="86"/>
    </location>
</feature>
<dbReference type="AlphaFoldDB" id="A0A087GRB6"/>
<keyword evidence="5" id="KW-0295">Fungicide</keyword>
<protein>
    <recommendedName>
        <fullName evidence="12">Knottin scorpion toxin-like domain-containing protein</fullName>
    </recommendedName>
</protein>
<evidence type="ECO:0008006" key="12">
    <source>
        <dbReference type="Google" id="ProtNLM"/>
    </source>
</evidence>
<keyword evidence="4" id="KW-0929">Antimicrobial</keyword>
<evidence type="ECO:0000256" key="5">
    <source>
        <dbReference type="ARBA" id="ARBA00022577"/>
    </source>
</evidence>
<dbReference type="Pfam" id="PF07333">
    <property type="entry name" value="SLR1-BP"/>
    <property type="match status" value="1"/>
</dbReference>
<reference evidence="11" key="1">
    <citation type="journal article" date="2015" name="Nat. Plants">
        <title>Genome expansion of Arabis alpina linked with retrotransposition and reduced symmetric DNA methylation.</title>
        <authorList>
            <person name="Willing E.M."/>
            <person name="Rawat V."/>
            <person name="Mandakova T."/>
            <person name="Maumus F."/>
            <person name="James G.V."/>
            <person name="Nordstroem K.J."/>
            <person name="Becker C."/>
            <person name="Warthmann N."/>
            <person name="Chica C."/>
            <person name="Szarzynska B."/>
            <person name="Zytnicki M."/>
            <person name="Albani M.C."/>
            <person name="Kiefer C."/>
            <person name="Bergonzi S."/>
            <person name="Castaings L."/>
            <person name="Mateos J.L."/>
            <person name="Berns M.C."/>
            <person name="Bujdoso N."/>
            <person name="Piofczyk T."/>
            <person name="de Lorenzo L."/>
            <person name="Barrero-Sicilia C."/>
            <person name="Mateos I."/>
            <person name="Piednoel M."/>
            <person name="Hagmann J."/>
            <person name="Chen-Min-Tao R."/>
            <person name="Iglesias-Fernandez R."/>
            <person name="Schuster S.C."/>
            <person name="Alonso-Blanco C."/>
            <person name="Roudier F."/>
            <person name="Carbonero P."/>
            <person name="Paz-Ares J."/>
            <person name="Davis S.J."/>
            <person name="Pecinka A."/>
            <person name="Quesneville H."/>
            <person name="Colot V."/>
            <person name="Lysak M.A."/>
            <person name="Weigel D."/>
            <person name="Coupland G."/>
            <person name="Schneeberger K."/>
        </authorList>
    </citation>
    <scope>NUCLEOTIDE SEQUENCE [LARGE SCALE GENOMIC DNA]</scope>
    <source>
        <strain evidence="11">cv. Pajares</strain>
    </source>
</reference>
<dbReference type="GO" id="GO:0050832">
    <property type="term" value="P:defense response to fungus"/>
    <property type="evidence" value="ECO:0007669"/>
    <property type="project" value="UniProtKB-KW"/>
</dbReference>
<evidence type="ECO:0000313" key="10">
    <source>
        <dbReference type="EMBL" id="KFK32418.1"/>
    </source>
</evidence>
<evidence type="ECO:0000256" key="4">
    <source>
        <dbReference type="ARBA" id="ARBA00022529"/>
    </source>
</evidence>
<keyword evidence="3" id="KW-0964">Secreted</keyword>
<evidence type="ECO:0000256" key="2">
    <source>
        <dbReference type="ARBA" id="ARBA00006722"/>
    </source>
</evidence>
<dbReference type="PANTHER" id="PTHR34783">
    <property type="entry name" value="DEFENSIN-LIKE PROTEIN 144-RELATED"/>
    <property type="match status" value="1"/>
</dbReference>
<evidence type="ECO:0000256" key="1">
    <source>
        <dbReference type="ARBA" id="ARBA00004613"/>
    </source>
</evidence>
<comment type="subcellular location">
    <subcellularLocation>
        <location evidence="1">Secreted</location>
    </subcellularLocation>
</comment>
<keyword evidence="6 9" id="KW-0732">Signal</keyword>
<evidence type="ECO:0000313" key="11">
    <source>
        <dbReference type="Proteomes" id="UP000029120"/>
    </source>
</evidence>